<dbReference type="CDD" id="cd01344">
    <property type="entry name" value="PL2_Passenger_AT"/>
    <property type="match status" value="1"/>
</dbReference>
<evidence type="ECO:0000256" key="1">
    <source>
        <dbReference type="SAM" id="MobiDB-lite"/>
    </source>
</evidence>
<evidence type="ECO:0000313" key="4">
    <source>
        <dbReference type="Proteomes" id="UP001254257"/>
    </source>
</evidence>
<dbReference type="PROSITE" id="PS51208">
    <property type="entry name" value="AUTOTRANSPORTER"/>
    <property type="match status" value="1"/>
</dbReference>
<dbReference type="EMBL" id="JAWDID010000008">
    <property type="protein sequence ID" value="MDU0339787.1"/>
    <property type="molecule type" value="Genomic_DNA"/>
</dbReference>
<name>A0ABU3S4T9_9HYPH</name>
<dbReference type="SMART" id="SM00869">
    <property type="entry name" value="Autotransporter"/>
    <property type="match status" value="1"/>
</dbReference>
<protein>
    <submittedName>
        <fullName evidence="3">Autotransporter outer membrane beta-barrel domain-containing protein</fullName>
    </submittedName>
</protein>
<dbReference type="NCBIfam" id="TIGR01414">
    <property type="entry name" value="autotrans_barl"/>
    <property type="match status" value="1"/>
</dbReference>
<dbReference type="InterPro" id="IPR005546">
    <property type="entry name" value="Autotransporte_beta"/>
</dbReference>
<dbReference type="InterPro" id="IPR051551">
    <property type="entry name" value="Autotransporter_adhesion"/>
</dbReference>
<feature type="compositionally biased region" description="Pro residues" evidence="1">
    <location>
        <begin position="908"/>
        <end position="926"/>
    </location>
</feature>
<dbReference type="PANTHER" id="PTHR35037:SF3">
    <property type="entry name" value="C-TERMINAL REGION OF AIDA-LIKE PROTEIN"/>
    <property type="match status" value="1"/>
</dbReference>
<dbReference type="SUPFAM" id="SSF51126">
    <property type="entry name" value="Pectin lyase-like"/>
    <property type="match status" value="1"/>
</dbReference>
<dbReference type="InterPro" id="IPR006315">
    <property type="entry name" value="OM_autotransptr_brl_dom"/>
</dbReference>
<accession>A0ABU3S4T9</accession>
<feature type="region of interest" description="Disordered" evidence="1">
    <location>
        <begin position="357"/>
        <end position="377"/>
    </location>
</feature>
<dbReference type="RefSeq" id="WP_316017671.1">
    <property type="nucleotide sequence ID" value="NZ_JAWDID010000008.1"/>
</dbReference>
<evidence type="ECO:0000313" key="3">
    <source>
        <dbReference type="EMBL" id="MDU0339787.1"/>
    </source>
</evidence>
<feature type="domain" description="Autotransporter" evidence="2">
    <location>
        <begin position="1007"/>
        <end position="1294"/>
    </location>
</feature>
<dbReference type="Pfam" id="PF18883">
    <property type="entry name" value="AC_1"/>
    <property type="match status" value="1"/>
</dbReference>
<dbReference type="PANTHER" id="PTHR35037">
    <property type="entry name" value="C-TERMINAL REGION OF AIDA-LIKE PROTEIN"/>
    <property type="match status" value="1"/>
</dbReference>
<dbReference type="InterPro" id="IPR043990">
    <property type="entry name" value="AC_1"/>
</dbReference>
<dbReference type="Proteomes" id="UP001254257">
    <property type="component" value="Unassembled WGS sequence"/>
</dbReference>
<dbReference type="InterPro" id="IPR036709">
    <property type="entry name" value="Autotransporte_beta_dom_sf"/>
</dbReference>
<comment type="caution">
    <text evidence="3">The sequence shown here is derived from an EMBL/GenBank/DDBJ whole genome shotgun (WGS) entry which is preliminary data.</text>
</comment>
<gene>
    <name evidence="3" type="ORF">RKE40_07840</name>
</gene>
<sequence>MTVTPANAIGLSATGAGGLITGNGITANLAAATTTGARAQNTASILFNGSTLATTAITTATAAGQIGLQATGGGSSVSATGSGVTLGPANGTTVANNLIGVSAVSGGTVTLVNTNVTTLGGAGGLNNHALVSDGGGSLVDVTGGTIATRSRASFGALAQNGGSILLNGTSISTTGVGTAVIAGGHALFATGAGSQITGLNLTLGTTGNFSSPVRIENGGAISLTGATITASGTSAADTDPAAGARVLSGGQLSLTGSTITTTGQRGTGISVQGAGSIATVTDTGVSAAGNRANALFVADGGQANVSGGTLSSAGPTSVLVQDAGSAVTLTNAAIQGVSGPTLIGYGLRVNSGATATMTGGSSTTDGRDSPGIAASGGGSVTATNVRVTTSGNDNAMGVIADLDGTINLADSVVTTTGGEVRSGARPHALVARNPNGVLTATGTTATTFGLLAMGVVADDGGVLTFSQGRVTTSGTSGIGLFSVTEQTGAQFAANLTASDLSITTSGSLAHAVAAQSRNDISAPLALATVNRAIILTTGPNAVGLRAVLGDYGTRPVTGRGEAQVVANDSQVRTQGDGGHGALSRDNPTSVTMNRTDVVASGLAAHGSVAEAGGLIVGNTASVTATGASSAALFVIGAPDAVSNARFTDSRLANLSGPTIGVAGNGNVSLTNSTAGGSGEWLRVGQSVDFPPLIQSPPLTGVQDLPDADLPPPAALPPLGAPLGLPVVPGLANVTLINSTVVGSAFTAPGSVSNVTLVDSTWIMTGNSNLTNLVNDPSLIQYTAPTGDPTLLASYKTLTVVTYLGIDGRIGLNTFLGADASPSDRLIIDGGLASGRSPLLIANTTGPGDLTTGNGILVVDAVNGGATVPGTFTLGRPVVAGPYEYFLFRGSVDTSGPQNWYLRSHIAPTPEPPVPPTPPQPGPAPAPTPTPVVIPSYRQEASLYAALPAMQLIYGRTLLDSLHERVGELRPLEAAPVTEERTIWCKNPEKNFRCTTVVQLPASAIAPGRSFVSSGWARIIGWHGEHQSGPYGILRNGPSFDYDLYAFQAGLDLYRSYNADGSRDHAGIYGAVGRIEGDVRHFNGIRAGRNTIDATSLGAYWTHFGASGWYLDGVVQGTWYDAKADSRRGFELNRDAFGFAASLEGGYPIALGQGWIIEPQAQIVYQTISSGSASDAVAQVRFSDADSFAGRIGARLARSWTLEDAATGGRPRMLTAWLKASLWNEFLGNPKTSFSSATGFIPFRSDLGGSWAELKAGVDAQVARNVALYASAGYSVGLNGRAHAYDGRLGVKVSW</sequence>
<dbReference type="Gene3D" id="2.160.20.20">
    <property type="match status" value="2"/>
</dbReference>
<dbReference type="Gene3D" id="2.40.128.130">
    <property type="entry name" value="Autotransporter beta-domain"/>
    <property type="match status" value="1"/>
</dbReference>
<dbReference type="SUPFAM" id="SSF103515">
    <property type="entry name" value="Autotransporter"/>
    <property type="match status" value="1"/>
</dbReference>
<dbReference type="Pfam" id="PF03797">
    <property type="entry name" value="Autotransporter"/>
    <property type="match status" value="1"/>
</dbReference>
<feature type="region of interest" description="Disordered" evidence="1">
    <location>
        <begin position="906"/>
        <end position="926"/>
    </location>
</feature>
<keyword evidence="4" id="KW-1185">Reference proteome</keyword>
<organism evidence="3 4">
    <name type="scientific">Bosea rubneri</name>
    <dbReference type="NCBI Taxonomy" id="3075434"/>
    <lineage>
        <taxon>Bacteria</taxon>
        <taxon>Pseudomonadati</taxon>
        <taxon>Pseudomonadota</taxon>
        <taxon>Alphaproteobacteria</taxon>
        <taxon>Hyphomicrobiales</taxon>
        <taxon>Boseaceae</taxon>
        <taxon>Bosea</taxon>
    </lineage>
</organism>
<dbReference type="InterPro" id="IPR011050">
    <property type="entry name" value="Pectin_lyase_fold/virulence"/>
</dbReference>
<reference evidence="3 4" key="1">
    <citation type="submission" date="2023-09" db="EMBL/GenBank/DDBJ databases">
        <title>Whole genome shotgun sequencing (WGS) of Bosea sp. ZW T0_25, isolated from stored onions (Allium cepa).</title>
        <authorList>
            <person name="Stoll D.A."/>
            <person name="Huch M."/>
        </authorList>
    </citation>
    <scope>NUCLEOTIDE SEQUENCE [LARGE SCALE GENOMIC DNA]</scope>
    <source>
        <strain evidence="3 4">ZW T0_25</strain>
    </source>
</reference>
<dbReference type="InterPro" id="IPR012332">
    <property type="entry name" value="Autotransporter_pectin_lyase_C"/>
</dbReference>
<evidence type="ECO:0000259" key="2">
    <source>
        <dbReference type="PROSITE" id="PS51208"/>
    </source>
</evidence>
<proteinExistence type="predicted"/>